<dbReference type="PANTHER" id="PTHR11060">
    <property type="entry name" value="PROTEIN MEMO1"/>
    <property type="match status" value="1"/>
</dbReference>
<comment type="caution">
    <text evidence="2">The sequence shown here is derived from an EMBL/GenBank/DDBJ whole genome shotgun (WGS) entry which is preliminary data.</text>
</comment>
<dbReference type="CDD" id="cd07361">
    <property type="entry name" value="MEMO_like"/>
    <property type="match status" value="1"/>
</dbReference>
<dbReference type="NCBIfam" id="TIGR04336">
    <property type="entry name" value="AmmeMemoSam_B"/>
    <property type="match status" value="1"/>
</dbReference>
<feature type="non-terminal residue" evidence="2">
    <location>
        <position position="1"/>
    </location>
</feature>
<keyword evidence="2" id="KW-0560">Oxidoreductase</keyword>
<proteinExistence type="inferred from homology"/>
<sequence>ISHLFTGKPGAKIVACGIILPHAGYIYSGKVAATTINKIFLKKILSSWGNNHTSRGADFALWNEGEWQTPLGNIAVNSEIITAILQSGTTILADTLAHTMEHSIEVELPILQQTGGGFSIIPITCKPSIAAKYEAAAGQICTAIKNRTDILFIASTDMTHYEPDAKARKKDSLAIERIVALDPEGFLNIVKKNIFRCAAPPRSRYFCTV</sequence>
<dbReference type="InterPro" id="IPR002737">
    <property type="entry name" value="MEMO1_fam"/>
</dbReference>
<evidence type="ECO:0000313" key="2">
    <source>
        <dbReference type="EMBL" id="EFK96612.1"/>
    </source>
</evidence>
<reference evidence="2" key="2">
    <citation type="journal article" date="2011" name="Microb. Ecol.">
        <title>Taxonomic and Functional Metagenomic Profiling of the Microbial Community in the Anoxic Sediment of a Sub-saline Shallow Lake (Laguna de Carrizo, Central Spain).</title>
        <authorList>
            <person name="Ferrer M."/>
            <person name="Guazzaroni M.E."/>
            <person name="Richter M."/>
            <person name="Garcia-Salamanca A."/>
            <person name="Yarza P."/>
            <person name="Suarez-Suarez A."/>
            <person name="Solano J."/>
            <person name="Alcaide M."/>
            <person name="van Dillewijn P."/>
            <person name="Molina-Henares M.A."/>
            <person name="Lopez-Cortes N."/>
            <person name="Al-Ramahi Y."/>
            <person name="Guerrero C."/>
            <person name="Acosta A."/>
            <person name="de Eugenio L.I."/>
            <person name="Martinez V."/>
            <person name="Marques S."/>
            <person name="Rojo F."/>
            <person name="Santero E."/>
            <person name="Genilloud O."/>
            <person name="Perez-Perez J."/>
            <person name="Rossello-Mora R."/>
            <person name="Ramos J.L."/>
        </authorList>
    </citation>
    <scope>NUCLEOTIDE SEQUENCE</scope>
</reference>
<comment type="similarity">
    <text evidence="1">Belongs to the MEMO1 family.</text>
</comment>
<evidence type="ECO:0000256" key="1">
    <source>
        <dbReference type="ARBA" id="ARBA00006315"/>
    </source>
</evidence>
<protein>
    <submittedName>
        <fullName evidence="2">Predicted dioxygenase</fullName>
    </submittedName>
</protein>
<gene>
    <name evidence="2" type="ORF">LDC_1368</name>
</gene>
<reference evidence="2" key="1">
    <citation type="submission" date="2010-07" db="EMBL/GenBank/DDBJ databases">
        <authorList>
            <consortium name="CONSOLIDER consortium CSD2007-00005"/>
            <person name="Guazzaroni M.-E."/>
            <person name="Richter M."/>
            <person name="Garcia-Salamanca A."/>
            <person name="Yarza P."/>
            <person name="Ferrer M."/>
        </authorList>
    </citation>
    <scope>NUCLEOTIDE SEQUENCE</scope>
</reference>
<organism evidence="2">
    <name type="scientific">sediment metagenome</name>
    <dbReference type="NCBI Taxonomy" id="749907"/>
    <lineage>
        <taxon>unclassified sequences</taxon>
        <taxon>metagenomes</taxon>
        <taxon>ecological metagenomes</taxon>
    </lineage>
</organism>
<accession>D9PIL0</accession>
<dbReference type="GO" id="GO:0051213">
    <property type="term" value="F:dioxygenase activity"/>
    <property type="evidence" value="ECO:0007669"/>
    <property type="project" value="UniProtKB-KW"/>
</dbReference>
<dbReference type="EMBL" id="ADZX01000437">
    <property type="protein sequence ID" value="EFK96612.1"/>
    <property type="molecule type" value="Genomic_DNA"/>
</dbReference>
<dbReference type="AlphaFoldDB" id="D9PIL0"/>
<dbReference type="Pfam" id="PF01875">
    <property type="entry name" value="Memo"/>
    <property type="match status" value="1"/>
</dbReference>
<dbReference type="PANTHER" id="PTHR11060:SF0">
    <property type="entry name" value="PROTEIN MEMO1"/>
    <property type="match status" value="1"/>
</dbReference>
<dbReference type="Gene3D" id="3.40.830.10">
    <property type="entry name" value="LigB-like"/>
    <property type="match status" value="1"/>
</dbReference>
<name>D9PIL0_9ZZZZ</name>
<keyword evidence="2" id="KW-0223">Dioxygenase</keyword>